<keyword evidence="13" id="KW-0963">Cytoplasm</keyword>
<dbReference type="EMBL" id="KV784355">
    <property type="protein sequence ID" value="OEU19684.1"/>
    <property type="molecule type" value="Genomic_DNA"/>
</dbReference>
<comment type="similarity">
    <text evidence="2">Belongs to the class-II aminoacyl-tRNA synthetase family. Alax-L subfamily.</text>
</comment>
<evidence type="ECO:0000256" key="14">
    <source>
        <dbReference type="SAM" id="Coils"/>
    </source>
</evidence>
<dbReference type="SUPFAM" id="SSF55186">
    <property type="entry name" value="ThrRS/AlaRS common domain"/>
    <property type="match status" value="1"/>
</dbReference>
<dbReference type="Gene3D" id="2.40.30.130">
    <property type="match status" value="1"/>
</dbReference>
<keyword evidence="7 13" id="KW-0862">Zinc</keyword>
<sequence length="999" mass="110140">MRCLSISILVPTSTMMILSAMTSTVRAFVPRSKQLRPVAQNILGGIQNNNNNKRLRLSSSSQEQQEWTTDKVRSTFIEFFEGQEHTMQPSSACAPLNDPTLLFTNAGMNQFKPIFLGQVDPNSPLATLKRAVNSQKCIRAGGKHNDLEDVGRDTYHHTFFEMLGSWSFGDYFKEEAIDYAWTLLTEVYKLDPERIYASYFEGDDNVPKDTEARDFWLKYLPPDRVIGCVAEDNFWEMGDIGPCGPCSEVHYDRIGGRDASALVNADDPDVMEIWNIVFIQYNKDEKGLSSLPQKHIDTGMGLERVVSILQNRSSNYDIDVFIPIFEEMAKYSKVGSYEGKLGEEDSTLKDTAYRVIADHIRTLSFAIADGAVPSNEGRGYVLRRILRRATRYGQQILQAEPGFFQKLIPVVVKTFGEAYPELVKNQATITEIIAEEETAFSTMLDRGIKFFGDLEEEMKSEGKKEVSGETAFYLYDTLGFPVDLTELMAEEAGLTLDTKGFANEMETQKTRSRAARAAAKSGGSPQLEFIAEQTAALTDNNVFPTDDSFKYKWDVELPATIMSIFGPDGFYKDGESAKAGDFVGLVLDKSNYYPEAGGQEADIGTIRLLDADDKVTGTFEVRDVQSYGGFSLHKGIVEDGSFTNGAHVNCRVDYERRRLVTPNHSMTHVLNAALRQVLGDNVDQRGSLCNDEKLRFDFTNKKAMTADQLRKTEEICQQVVKDSLPVTATTMPLAEAQAIEGVRAVFGEVYPDPVRVIQVGDDCSIEFCGGTHMSNTAEAEAIVLVEETAVAKGIRRITAVTRDAAREAIEEGNRFEKMVVDLENLEVKTDGLDKKAGAMRNEVDAAFISVTLKADLRGRIEGVQKKANEIKKAALAQRTAISNDVRSLVLNVDIGADSKASQQVLNAVKKIAPDMAFMGISEEERGSGGKIMAFALVPESLVDCGLKADEWVRETLEVCGGRGGGKPGSAQGQAPTCSDVDAVMTASKSFAELKVSVEA</sequence>
<dbReference type="InParanoid" id="A0A1E7FNH4"/>
<evidence type="ECO:0000256" key="7">
    <source>
        <dbReference type="ARBA" id="ARBA00022833"/>
    </source>
</evidence>
<dbReference type="InterPro" id="IPR018163">
    <property type="entry name" value="Thr/Ala-tRNA-synth_IIc_edit"/>
</dbReference>
<dbReference type="FunFam" id="3.30.980.10:FF:000004">
    <property type="entry name" value="Alanine--tRNA ligase, cytoplasmic"/>
    <property type="match status" value="1"/>
</dbReference>
<keyword evidence="11 13" id="KW-0030">Aminoacyl-tRNA synthetase</keyword>
<dbReference type="InterPro" id="IPR045864">
    <property type="entry name" value="aa-tRNA-synth_II/BPL/LPL"/>
</dbReference>
<evidence type="ECO:0000256" key="10">
    <source>
        <dbReference type="ARBA" id="ARBA00022917"/>
    </source>
</evidence>
<comment type="subunit">
    <text evidence="13">Monomer.</text>
</comment>
<feature type="signal peptide" evidence="15">
    <location>
        <begin position="1"/>
        <end position="27"/>
    </location>
</feature>
<dbReference type="SUPFAM" id="SSF101353">
    <property type="entry name" value="Putative anticodon-binding domain of alanyl-tRNA synthetase (AlaRS)"/>
    <property type="match status" value="1"/>
</dbReference>
<dbReference type="CDD" id="cd00673">
    <property type="entry name" value="AlaRS_core"/>
    <property type="match status" value="1"/>
</dbReference>
<dbReference type="PANTHER" id="PTHR11777">
    <property type="entry name" value="ALANYL-TRNA SYNTHETASE"/>
    <property type="match status" value="1"/>
</dbReference>
<evidence type="ECO:0000256" key="5">
    <source>
        <dbReference type="ARBA" id="ARBA00022723"/>
    </source>
</evidence>
<reference evidence="17 18" key="1">
    <citation type="submission" date="2016-09" db="EMBL/GenBank/DDBJ databases">
        <title>Extensive genetic diversity and differential bi-allelic expression allows diatom success in the polar Southern Ocean.</title>
        <authorList>
            <consortium name="DOE Joint Genome Institute"/>
            <person name="Mock T."/>
            <person name="Otillar R.P."/>
            <person name="Strauss J."/>
            <person name="Dupont C."/>
            <person name="Frickenhaus S."/>
            <person name="Maumus F."/>
            <person name="Mcmullan M."/>
            <person name="Sanges R."/>
            <person name="Schmutz J."/>
            <person name="Toseland A."/>
            <person name="Valas R."/>
            <person name="Veluchamy A."/>
            <person name="Ward B.J."/>
            <person name="Allen A."/>
            <person name="Barry K."/>
            <person name="Falciatore A."/>
            <person name="Ferrante M."/>
            <person name="Fortunato A.E."/>
            <person name="Gloeckner G."/>
            <person name="Gruber A."/>
            <person name="Hipkin R."/>
            <person name="Janech M."/>
            <person name="Kroth P."/>
            <person name="Leese F."/>
            <person name="Lindquist E."/>
            <person name="Lyon B.R."/>
            <person name="Martin J."/>
            <person name="Mayer C."/>
            <person name="Parker M."/>
            <person name="Quesneville H."/>
            <person name="Raymond J."/>
            <person name="Uhlig C."/>
            <person name="Valentin K.U."/>
            <person name="Worden A.Z."/>
            <person name="Armbrust E.V."/>
            <person name="Bowler C."/>
            <person name="Green B."/>
            <person name="Moulton V."/>
            <person name="Van Oosterhout C."/>
            <person name="Grigoriev I."/>
        </authorList>
    </citation>
    <scope>NUCLEOTIDE SEQUENCE [LARGE SCALE GENOMIC DNA]</scope>
    <source>
        <strain evidence="17 18">CCMP1102</strain>
    </source>
</reference>
<feature type="chain" id="PRO_5009193318" description="Alanine--tRNA ligase" evidence="15">
    <location>
        <begin position="28"/>
        <end position="999"/>
    </location>
</feature>
<organism evidence="17 18">
    <name type="scientific">Fragilariopsis cylindrus CCMP1102</name>
    <dbReference type="NCBI Taxonomy" id="635003"/>
    <lineage>
        <taxon>Eukaryota</taxon>
        <taxon>Sar</taxon>
        <taxon>Stramenopiles</taxon>
        <taxon>Ochrophyta</taxon>
        <taxon>Bacillariophyta</taxon>
        <taxon>Bacillariophyceae</taxon>
        <taxon>Bacillariophycidae</taxon>
        <taxon>Bacillariales</taxon>
        <taxon>Bacillariaceae</taxon>
        <taxon>Fragilariopsis</taxon>
    </lineage>
</organism>
<keyword evidence="4 13" id="KW-0436">Ligase</keyword>
<feature type="coiled-coil region" evidence="14">
    <location>
        <begin position="822"/>
        <end position="873"/>
    </location>
</feature>
<dbReference type="SUPFAM" id="SSF50447">
    <property type="entry name" value="Translation proteins"/>
    <property type="match status" value="1"/>
</dbReference>
<dbReference type="GO" id="GO:0070143">
    <property type="term" value="P:mitochondrial alanyl-tRNA aminoacylation"/>
    <property type="evidence" value="ECO:0007669"/>
    <property type="project" value="UniProtKB-UniRule"/>
</dbReference>
<feature type="binding site" evidence="13">
    <location>
        <position position="772"/>
    </location>
    <ligand>
        <name>Zn(2+)</name>
        <dbReference type="ChEBI" id="CHEBI:29105"/>
    </ligand>
</feature>
<keyword evidence="6 13" id="KW-0547">Nucleotide-binding</keyword>
<keyword evidence="8 13" id="KW-0067">ATP-binding</keyword>
<feature type="binding site" evidence="13">
    <location>
        <position position="768"/>
    </location>
    <ligand>
        <name>Zn(2+)</name>
        <dbReference type="ChEBI" id="CHEBI:29105"/>
    </ligand>
</feature>
<comment type="subcellular location">
    <subcellularLocation>
        <location evidence="13">Mitochondrion</location>
    </subcellularLocation>
    <subcellularLocation>
        <location evidence="13">Cytoplasm</location>
    </subcellularLocation>
    <subcellularLocation>
        <location evidence="1">Plastid</location>
        <location evidence="1">Chloroplast</location>
    </subcellularLocation>
</comment>
<dbReference type="InterPro" id="IPR018164">
    <property type="entry name" value="Ala-tRNA-synth_IIc_N"/>
</dbReference>
<evidence type="ECO:0000256" key="9">
    <source>
        <dbReference type="ARBA" id="ARBA00022884"/>
    </source>
</evidence>
<keyword evidence="3 13" id="KW-0820">tRNA-binding</keyword>
<dbReference type="Proteomes" id="UP000095751">
    <property type="component" value="Unassembled WGS sequence"/>
</dbReference>
<evidence type="ECO:0000256" key="2">
    <source>
        <dbReference type="ARBA" id="ARBA00008429"/>
    </source>
</evidence>
<proteinExistence type="inferred from homology"/>
<comment type="catalytic activity">
    <reaction evidence="12 13">
        <text>tRNA(Ala) + L-alanine + ATP = L-alanyl-tRNA(Ala) + AMP + diphosphate</text>
        <dbReference type="Rhea" id="RHEA:12540"/>
        <dbReference type="Rhea" id="RHEA-COMP:9657"/>
        <dbReference type="Rhea" id="RHEA-COMP:9923"/>
        <dbReference type="ChEBI" id="CHEBI:30616"/>
        <dbReference type="ChEBI" id="CHEBI:33019"/>
        <dbReference type="ChEBI" id="CHEBI:57972"/>
        <dbReference type="ChEBI" id="CHEBI:78442"/>
        <dbReference type="ChEBI" id="CHEBI:78497"/>
        <dbReference type="ChEBI" id="CHEBI:456215"/>
        <dbReference type="EC" id="6.1.1.7"/>
    </reaction>
</comment>
<protein>
    <recommendedName>
        <fullName evidence="13">Alanine--tRNA ligase</fullName>
        <ecNumber evidence="13">6.1.1.7</ecNumber>
    </recommendedName>
    <alternativeName>
        <fullName evidence="13">Alanyl-tRNA synthetase</fullName>
        <shortName evidence="13">AlaRS</shortName>
    </alternativeName>
</protein>
<dbReference type="Pfam" id="PF07973">
    <property type="entry name" value="tRNA_SAD"/>
    <property type="match status" value="1"/>
</dbReference>
<dbReference type="SMART" id="SM00863">
    <property type="entry name" value="tRNA_SAD"/>
    <property type="match status" value="1"/>
</dbReference>
<dbReference type="Gene3D" id="3.30.930.10">
    <property type="entry name" value="Bira Bifunctional Protein, Domain 2"/>
    <property type="match status" value="1"/>
</dbReference>
<evidence type="ECO:0000313" key="17">
    <source>
        <dbReference type="EMBL" id="OEU19684.1"/>
    </source>
</evidence>
<dbReference type="PRINTS" id="PR00980">
    <property type="entry name" value="TRNASYNTHALA"/>
</dbReference>
<dbReference type="InterPro" id="IPR050058">
    <property type="entry name" value="Ala-tRNA_ligase"/>
</dbReference>
<dbReference type="InterPro" id="IPR012947">
    <property type="entry name" value="tRNA_SAD"/>
</dbReference>
<evidence type="ECO:0000256" key="6">
    <source>
        <dbReference type="ARBA" id="ARBA00022741"/>
    </source>
</evidence>
<dbReference type="InterPro" id="IPR018165">
    <property type="entry name" value="Ala-tRNA-synth_IIc_core"/>
</dbReference>
<feature type="domain" description="Alanyl-transfer RNA synthetases family profile" evidence="16">
    <location>
        <begin position="67"/>
        <end position="811"/>
    </location>
</feature>
<dbReference type="InterPro" id="IPR002318">
    <property type="entry name" value="Ala-tRNA-lgiase_IIc"/>
</dbReference>
<dbReference type="SUPFAM" id="SSF55681">
    <property type="entry name" value="Class II aaRS and biotin synthetases"/>
    <property type="match status" value="1"/>
</dbReference>
<dbReference type="InterPro" id="IPR023033">
    <property type="entry name" value="Ala_tRNA_ligase_euk/bac"/>
</dbReference>
<name>A0A1E7FNH4_9STRA</name>
<dbReference type="PROSITE" id="PS50860">
    <property type="entry name" value="AA_TRNA_LIGASE_II_ALA"/>
    <property type="match status" value="1"/>
</dbReference>
<dbReference type="AlphaFoldDB" id="A0A1E7FNH4"/>
<feature type="binding site" evidence="13">
    <location>
        <position position="664"/>
    </location>
    <ligand>
        <name>Zn(2+)</name>
        <dbReference type="ChEBI" id="CHEBI:29105"/>
    </ligand>
</feature>
<keyword evidence="5 13" id="KW-0479">Metal-binding</keyword>
<dbReference type="Gene3D" id="3.30.980.10">
    <property type="entry name" value="Threonyl-trna Synthetase, Chain A, domain 2"/>
    <property type="match status" value="1"/>
</dbReference>
<dbReference type="GO" id="GO:0009507">
    <property type="term" value="C:chloroplast"/>
    <property type="evidence" value="ECO:0007669"/>
    <property type="project" value="UniProtKB-SubCell"/>
</dbReference>
<dbReference type="FunFam" id="3.30.930.10:FF:000011">
    <property type="entry name" value="Alanine--tRNA ligase, cytoplasmic"/>
    <property type="match status" value="1"/>
</dbReference>
<evidence type="ECO:0000256" key="13">
    <source>
        <dbReference type="HAMAP-Rule" id="MF_03133"/>
    </source>
</evidence>
<dbReference type="HAMAP" id="MF_00036_B">
    <property type="entry name" value="Ala_tRNA_synth_B"/>
    <property type="match status" value="1"/>
</dbReference>
<dbReference type="EC" id="6.1.1.7" evidence="13"/>
<accession>A0A1E7FNH4</accession>
<dbReference type="GO" id="GO:0000049">
    <property type="term" value="F:tRNA binding"/>
    <property type="evidence" value="ECO:0007669"/>
    <property type="project" value="UniProtKB-KW"/>
</dbReference>
<dbReference type="GO" id="GO:0005739">
    <property type="term" value="C:mitochondrion"/>
    <property type="evidence" value="ECO:0007669"/>
    <property type="project" value="UniProtKB-SubCell"/>
</dbReference>
<dbReference type="PANTHER" id="PTHR11777:SF9">
    <property type="entry name" value="ALANINE--TRNA LIGASE, CYTOPLASMIC"/>
    <property type="match status" value="1"/>
</dbReference>
<dbReference type="KEGG" id="fcy:FRACYDRAFT_206558"/>
<dbReference type="GO" id="GO:0005524">
    <property type="term" value="F:ATP binding"/>
    <property type="evidence" value="ECO:0007669"/>
    <property type="project" value="UniProtKB-UniRule"/>
</dbReference>
<dbReference type="Gene3D" id="3.10.310.40">
    <property type="match status" value="1"/>
</dbReference>
<gene>
    <name evidence="17" type="ORF">FRACYDRAFT_206558</name>
</gene>
<evidence type="ECO:0000259" key="16">
    <source>
        <dbReference type="PROSITE" id="PS50860"/>
    </source>
</evidence>
<keyword evidence="10 13" id="KW-0648">Protein biosynthesis</keyword>
<keyword evidence="9 13" id="KW-0694">RNA-binding</keyword>
<evidence type="ECO:0000256" key="11">
    <source>
        <dbReference type="ARBA" id="ARBA00023146"/>
    </source>
</evidence>
<dbReference type="NCBIfam" id="TIGR00344">
    <property type="entry name" value="alaS"/>
    <property type="match status" value="1"/>
</dbReference>
<dbReference type="Pfam" id="PF01411">
    <property type="entry name" value="tRNA-synt_2c"/>
    <property type="match status" value="1"/>
</dbReference>
<dbReference type="Pfam" id="PF02272">
    <property type="entry name" value="DHHA1"/>
    <property type="match status" value="1"/>
</dbReference>
<evidence type="ECO:0000313" key="18">
    <source>
        <dbReference type="Proteomes" id="UP000095751"/>
    </source>
</evidence>
<dbReference type="InterPro" id="IPR003156">
    <property type="entry name" value="DHHA1_dom"/>
</dbReference>
<evidence type="ECO:0000256" key="15">
    <source>
        <dbReference type="SAM" id="SignalP"/>
    </source>
</evidence>
<evidence type="ECO:0000256" key="8">
    <source>
        <dbReference type="ARBA" id="ARBA00022840"/>
    </source>
</evidence>
<evidence type="ECO:0000256" key="4">
    <source>
        <dbReference type="ARBA" id="ARBA00022598"/>
    </source>
</evidence>
<comment type="cofactor">
    <cofactor evidence="13">
        <name>Zn(2+)</name>
        <dbReference type="ChEBI" id="CHEBI:29105"/>
    </cofactor>
    <text evidence="13">Binds 1 zinc ion per subunit.</text>
</comment>
<dbReference type="OrthoDB" id="2423964at2759"/>
<keyword evidence="13" id="KW-0496">Mitochondrion</keyword>
<evidence type="ECO:0000256" key="3">
    <source>
        <dbReference type="ARBA" id="ARBA00022555"/>
    </source>
</evidence>
<evidence type="ECO:0000256" key="12">
    <source>
        <dbReference type="ARBA" id="ARBA00048300"/>
    </source>
</evidence>
<keyword evidence="15" id="KW-0732">Signal</keyword>
<dbReference type="GO" id="GO:0002161">
    <property type="term" value="F:aminoacyl-tRNA deacylase activity"/>
    <property type="evidence" value="ECO:0007669"/>
    <property type="project" value="TreeGrafter"/>
</dbReference>
<dbReference type="InterPro" id="IPR009000">
    <property type="entry name" value="Transl_B-barrel_sf"/>
</dbReference>
<dbReference type="FunCoup" id="A0A1E7FNH4">
    <property type="interactions" value="353"/>
</dbReference>
<comment type="function">
    <text evidence="13">Catalyzes the attachment of alanine to tRNA(Ala) in a two-step reaction: alanine is first activated by ATP to form Ala-AMP and then transferred to the acceptor end of tRNA(Ala). Also edits incorrectly charged tRNA(Ala) via its editing domain.</text>
</comment>
<evidence type="ECO:0000256" key="1">
    <source>
        <dbReference type="ARBA" id="ARBA00004229"/>
    </source>
</evidence>
<keyword evidence="14" id="KW-0175">Coiled coil</keyword>
<feature type="binding site" evidence="13">
    <location>
        <position position="668"/>
    </location>
    <ligand>
        <name>Zn(2+)</name>
        <dbReference type="ChEBI" id="CHEBI:29105"/>
    </ligand>
</feature>
<keyword evidence="18" id="KW-1185">Reference proteome</keyword>
<comment type="domain">
    <text evidence="13">Consists of three domains; the N-terminal catalytic domain, the editing domain and the C-terminal C-Ala domain. The editing domain removes incorrectly charged amino acids, while the C-Ala domain, along with tRNA(Ala), serves as a bridge to cooperatively bring together the editing and aminoacylation centers thus stimulating deacylation of misacylated tRNAs.</text>
</comment>
<dbReference type="GO" id="GO:0008270">
    <property type="term" value="F:zinc ion binding"/>
    <property type="evidence" value="ECO:0007669"/>
    <property type="project" value="UniProtKB-UniRule"/>
</dbReference>
<dbReference type="InterPro" id="IPR018162">
    <property type="entry name" value="Ala-tRNA-ligase_IIc_anticod-bd"/>
</dbReference>
<dbReference type="GO" id="GO:0004813">
    <property type="term" value="F:alanine-tRNA ligase activity"/>
    <property type="evidence" value="ECO:0007669"/>
    <property type="project" value="UniProtKB-UniRule"/>
</dbReference>